<sequence>MGETNLKKLMIIGATWEQLPLIQTAKSKGYYVVATDSNPEAIGLQYADVTESLDPRDLSKALTIAKKHKVEGVVADECDYSHYAATYVNETLGFPTDGIAAAQFTTNKRWMRERCREHHILQPRFVACRTLEEVEAAAELIGLPVIVKPTDNRGSFGVHKVEKNNDLKAAYLDSLLNAHSREVLVEAFIEGTHLTVDGCMDQNGEHHNLAIASKKVTPGDKPIITEVLYPAAISAESIEHVLKTNSAVIEALQIKKGATHSEYVLDDKGRCFLLETATRGGGVLTSAKIIPEVSNVNISELIIANAMNEKYSVNLSFNKKAAMLTFFIFAPGKVKTIGGLDKANEVPGLLHIQLSIKQGDVLQPMQSGADRHGFAIISAENVDSLEKTRELIFNTIKIQYE</sequence>
<protein>
    <recommendedName>
        <fullName evidence="5">ATP-grasp domain-containing protein</fullName>
    </recommendedName>
</protein>
<keyword evidence="3 4" id="KW-0067">ATP-binding</keyword>
<reference evidence="6 7" key="1">
    <citation type="submission" date="2016-04" db="EMBL/GenBank/DDBJ databases">
        <title>Complete genome seqeunce of Leptospira alstonii serovar Room22.</title>
        <authorList>
            <person name="Nally J.E."/>
            <person name="Bayles D.O."/>
            <person name="Hurley D."/>
            <person name="Fanning S."/>
            <person name="McMahon B.J."/>
            <person name="Arent Z."/>
        </authorList>
    </citation>
    <scope>NUCLEOTIDE SEQUENCE [LARGE SCALE GENOMIC DNA]</scope>
    <source>
        <strain evidence="6 7">GWTS #1</strain>
    </source>
</reference>
<dbReference type="Gene3D" id="3.30.470.20">
    <property type="entry name" value="ATP-grasp fold, B domain"/>
    <property type="match status" value="1"/>
</dbReference>
<dbReference type="Pfam" id="PF13535">
    <property type="entry name" value="ATP-grasp_4"/>
    <property type="match status" value="1"/>
</dbReference>
<dbReference type="Pfam" id="PF18603">
    <property type="entry name" value="LAL_C2"/>
    <property type="match status" value="1"/>
</dbReference>
<dbReference type="InterPro" id="IPR013815">
    <property type="entry name" value="ATP_grasp_subdomain_1"/>
</dbReference>
<dbReference type="InterPro" id="IPR011761">
    <property type="entry name" value="ATP-grasp"/>
</dbReference>
<evidence type="ECO:0000256" key="3">
    <source>
        <dbReference type="ARBA" id="ARBA00022840"/>
    </source>
</evidence>
<dbReference type="InterPro" id="IPR040570">
    <property type="entry name" value="LAL_C2"/>
</dbReference>
<keyword evidence="2 4" id="KW-0547">Nucleotide-binding</keyword>
<dbReference type="AlphaFoldDB" id="A0A1D7UVR7"/>
<gene>
    <name evidence="6" type="ORF">A0128_07440</name>
</gene>
<evidence type="ECO:0000256" key="4">
    <source>
        <dbReference type="PROSITE-ProRule" id="PRU00409"/>
    </source>
</evidence>
<name>A0A1D7UVR7_9LEPT</name>
<dbReference type="KEGG" id="laj:A0128_07440"/>
<feature type="domain" description="ATP-grasp" evidence="5">
    <location>
        <begin position="112"/>
        <end position="307"/>
    </location>
</feature>
<evidence type="ECO:0000313" key="7">
    <source>
        <dbReference type="Proteomes" id="UP000094197"/>
    </source>
</evidence>
<keyword evidence="7" id="KW-1185">Reference proteome</keyword>
<dbReference type="EMBL" id="CP015217">
    <property type="protein sequence ID" value="AOP33690.1"/>
    <property type="molecule type" value="Genomic_DNA"/>
</dbReference>
<dbReference type="Gene3D" id="3.30.1490.20">
    <property type="entry name" value="ATP-grasp fold, A domain"/>
    <property type="match status" value="1"/>
</dbReference>
<dbReference type="Proteomes" id="UP000094197">
    <property type="component" value="Chromosome 1"/>
</dbReference>
<dbReference type="PANTHER" id="PTHR43585">
    <property type="entry name" value="FUMIPYRROLE BIOSYNTHESIS PROTEIN C"/>
    <property type="match status" value="1"/>
</dbReference>
<dbReference type="GO" id="GO:0016874">
    <property type="term" value="F:ligase activity"/>
    <property type="evidence" value="ECO:0007669"/>
    <property type="project" value="UniProtKB-KW"/>
</dbReference>
<organism evidence="6 7">
    <name type="scientific">Leptospira tipperaryensis</name>
    <dbReference type="NCBI Taxonomy" id="2564040"/>
    <lineage>
        <taxon>Bacteria</taxon>
        <taxon>Pseudomonadati</taxon>
        <taxon>Spirochaetota</taxon>
        <taxon>Spirochaetia</taxon>
        <taxon>Leptospirales</taxon>
        <taxon>Leptospiraceae</taxon>
        <taxon>Leptospira</taxon>
    </lineage>
</organism>
<dbReference type="SUPFAM" id="SSF56059">
    <property type="entry name" value="Glutathione synthetase ATP-binding domain-like"/>
    <property type="match status" value="1"/>
</dbReference>
<dbReference type="InterPro" id="IPR052032">
    <property type="entry name" value="ATP-dep_AA_Ligase"/>
</dbReference>
<accession>A0A1D7UVR7</accession>
<dbReference type="OrthoDB" id="9803907at2"/>
<dbReference type="GO" id="GO:0005524">
    <property type="term" value="F:ATP binding"/>
    <property type="evidence" value="ECO:0007669"/>
    <property type="project" value="UniProtKB-UniRule"/>
</dbReference>
<evidence type="ECO:0000256" key="2">
    <source>
        <dbReference type="ARBA" id="ARBA00022741"/>
    </source>
</evidence>
<evidence type="ECO:0000259" key="5">
    <source>
        <dbReference type="PROSITE" id="PS50975"/>
    </source>
</evidence>
<dbReference type="PROSITE" id="PS50975">
    <property type="entry name" value="ATP_GRASP"/>
    <property type="match status" value="1"/>
</dbReference>
<evidence type="ECO:0000256" key="1">
    <source>
        <dbReference type="ARBA" id="ARBA00022598"/>
    </source>
</evidence>
<dbReference type="GO" id="GO:0046872">
    <property type="term" value="F:metal ion binding"/>
    <property type="evidence" value="ECO:0007669"/>
    <property type="project" value="InterPro"/>
</dbReference>
<keyword evidence="1" id="KW-0436">Ligase</keyword>
<proteinExistence type="predicted"/>
<evidence type="ECO:0000313" key="6">
    <source>
        <dbReference type="EMBL" id="AOP33690.1"/>
    </source>
</evidence>
<dbReference type="Gene3D" id="3.40.50.20">
    <property type="match status" value="1"/>
</dbReference>
<dbReference type="PANTHER" id="PTHR43585:SF2">
    <property type="entry name" value="ATP-GRASP ENZYME FSQD"/>
    <property type="match status" value="1"/>
</dbReference>